<dbReference type="InterPro" id="IPR017853">
    <property type="entry name" value="GH"/>
</dbReference>
<dbReference type="Gene3D" id="3.20.20.80">
    <property type="entry name" value="Glycosidases"/>
    <property type="match status" value="1"/>
</dbReference>
<reference evidence="3" key="1">
    <citation type="journal article" date="2014" name="Int. J. Syst. Evol. Microbiol.">
        <title>Complete genome sequence of Corynebacterium casei LMG S-19264T (=DSM 44701T), isolated from a smear-ripened cheese.</title>
        <authorList>
            <consortium name="US DOE Joint Genome Institute (JGI-PGF)"/>
            <person name="Walter F."/>
            <person name="Albersmeier A."/>
            <person name="Kalinowski J."/>
            <person name="Ruckert C."/>
        </authorList>
    </citation>
    <scope>NUCLEOTIDE SEQUENCE</scope>
    <source>
        <strain evidence="3">NBRC 112290</strain>
    </source>
</reference>
<dbReference type="Pfam" id="PF00395">
    <property type="entry name" value="SLH"/>
    <property type="match status" value="1"/>
</dbReference>
<evidence type="ECO:0000313" key="4">
    <source>
        <dbReference type="Proteomes" id="UP001157161"/>
    </source>
</evidence>
<organism evidence="3 4">
    <name type="scientific">Litorihabitans aurantiacus</name>
    <dbReference type="NCBI Taxonomy" id="1930061"/>
    <lineage>
        <taxon>Bacteria</taxon>
        <taxon>Bacillati</taxon>
        <taxon>Actinomycetota</taxon>
        <taxon>Actinomycetes</taxon>
        <taxon>Micrococcales</taxon>
        <taxon>Beutenbergiaceae</taxon>
        <taxon>Litorihabitans</taxon>
    </lineage>
</organism>
<dbReference type="GO" id="GO:0006004">
    <property type="term" value="P:fucose metabolic process"/>
    <property type="evidence" value="ECO:0007669"/>
    <property type="project" value="TreeGrafter"/>
</dbReference>
<accession>A0AA37UQ83</accession>
<dbReference type="GO" id="GO:0005764">
    <property type="term" value="C:lysosome"/>
    <property type="evidence" value="ECO:0007669"/>
    <property type="project" value="TreeGrafter"/>
</dbReference>
<dbReference type="Gene3D" id="2.60.120.260">
    <property type="entry name" value="Galactose-binding domain-like"/>
    <property type="match status" value="1"/>
</dbReference>
<feature type="domain" description="SLH" evidence="2">
    <location>
        <begin position="470"/>
        <end position="533"/>
    </location>
</feature>
<evidence type="ECO:0000313" key="3">
    <source>
        <dbReference type="EMBL" id="GMA31061.1"/>
    </source>
</evidence>
<evidence type="ECO:0000259" key="2">
    <source>
        <dbReference type="PROSITE" id="PS51272"/>
    </source>
</evidence>
<feature type="domain" description="SLH" evidence="2">
    <location>
        <begin position="404"/>
        <end position="469"/>
    </location>
</feature>
<protein>
    <recommendedName>
        <fullName evidence="2">SLH domain-containing protein</fullName>
    </recommendedName>
</protein>
<feature type="region of interest" description="Disordered" evidence="1">
    <location>
        <begin position="324"/>
        <end position="344"/>
    </location>
</feature>
<dbReference type="SUPFAM" id="SSF49785">
    <property type="entry name" value="Galactose-binding domain-like"/>
    <property type="match status" value="1"/>
</dbReference>
<dbReference type="GO" id="GO:0004560">
    <property type="term" value="F:alpha-L-fucosidase activity"/>
    <property type="evidence" value="ECO:0007669"/>
    <property type="project" value="InterPro"/>
</dbReference>
<dbReference type="GO" id="GO:0016139">
    <property type="term" value="P:glycoside catabolic process"/>
    <property type="evidence" value="ECO:0007669"/>
    <property type="project" value="TreeGrafter"/>
</dbReference>
<evidence type="ECO:0000256" key="1">
    <source>
        <dbReference type="SAM" id="MobiDB-lite"/>
    </source>
</evidence>
<dbReference type="AlphaFoldDB" id="A0AA37UQ83"/>
<dbReference type="InterPro" id="IPR008979">
    <property type="entry name" value="Galactose-bd-like_sf"/>
</dbReference>
<dbReference type="Proteomes" id="UP001157161">
    <property type="component" value="Unassembled WGS sequence"/>
</dbReference>
<dbReference type="InterPro" id="IPR000933">
    <property type="entry name" value="Glyco_hydro_29"/>
</dbReference>
<sequence>MSGADDELVDHVTLLGAQVLRWWPSESDFPLTEGWFAKEDDEPKSPQQLFDIYNRSVGRNSVYLMNVPPTRTGLFAPASNEALAGSAELLAEAYTTNVAIGAPVTVTTADGTSDVLEVADGNYLTSATSQDGSYVVTLPEATGFDRVQLAEDTYHHGQQVSGYTLEARQDGEWRTIGTGVTVGASSILEMEETVVADQVRVTLESTRGTPHLAEVSLWQNTPGASRTIDGAVVDCSVERAGDGSAERPFNNVEQLREVTFAPGATLTFRSGADCGASTATFWGYGTDEAPVTVVVADGDVAPRIGEVALADYLTDYEAQGWDLSALSTPTDPEPEPEPSFSDVGADNQFFTQIEWLAERGISTGWDNGDGTASFRPLEPIARDAMAAFLYRLAGSPEVELPASSPFTDVSPEDQFYEEIVWLHARGISTGWENGDGTASFRPLEKIGRDAMAAFLHRLAGAPAHEAPATSPFTDLTPSTQFYDEITWLVSSGVATGWRGNDGTAIYRPVAPVARDAMAAFLFRYVEAGLPTGE</sequence>
<dbReference type="InterPro" id="IPR001119">
    <property type="entry name" value="SLH_dom"/>
</dbReference>
<dbReference type="PANTHER" id="PTHR10030">
    <property type="entry name" value="ALPHA-L-FUCOSIDASE"/>
    <property type="match status" value="1"/>
</dbReference>
<reference evidence="3" key="2">
    <citation type="submission" date="2023-02" db="EMBL/GenBank/DDBJ databases">
        <authorList>
            <person name="Sun Q."/>
            <person name="Mori K."/>
        </authorList>
    </citation>
    <scope>NUCLEOTIDE SEQUENCE</scope>
    <source>
        <strain evidence="3">NBRC 112290</strain>
    </source>
</reference>
<gene>
    <name evidence="3" type="ORF">GCM10025875_10530</name>
</gene>
<dbReference type="PROSITE" id="PS51272">
    <property type="entry name" value="SLH"/>
    <property type="match status" value="3"/>
</dbReference>
<feature type="domain" description="SLH" evidence="2">
    <location>
        <begin position="336"/>
        <end position="403"/>
    </location>
</feature>
<comment type="caution">
    <text evidence="3">The sequence shown here is derived from an EMBL/GenBank/DDBJ whole genome shotgun (WGS) entry which is preliminary data.</text>
</comment>
<dbReference type="PANTHER" id="PTHR10030:SF37">
    <property type="entry name" value="ALPHA-L-FUCOSIDASE-RELATED"/>
    <property type="match status" value="1"/>
</dbReference>
<dbReference type="SUPFAM" id="SSF51445">
    <property type="entry name" value="(Trans)glycosidases"/>
    <property type="match status" value="1"/>
</dbReference>
<keyword evidence="4" id="KW-1185">Reference proteome</keyword>
<proteinExistence type="predicted"/>
<dbReference type="RefSeq" id="WP_284249912.1">
    <property type="nucleotide sequence ID" value="NZ_BSUM01000001.1"/>
</dbReference>
<dbReference type="EMBL" id="BSUM01000001">
    <property type="protein sequence ID" value="GMA31061.1"/>
    <property type="molecule type" value="Genomic_DNA"/>
</dbReference>
<name>A0AA37UQ83_9MICO</name>